<organism evidence="4 5">
    <name type="scientific">Bosea lathyri</name>
    <dbReference type="NCBI Taxonomy" id="1036778"/>
    <lineage>
        <taxon>Bacteria</taxon>
        <taxon>Pseudomonadati</taxon>
        <taxon>Pseudomonadota</taxon>
        <taxon>Alphaproteobacteria</taxon>
        <taxon>Hyphomicrobiales</taxon>
        <taxon>Boseaceae</taxon>
        <taxon>Bosea</taxon>
    </lineage>
</organism>
<dbReference type="InterPro" id="IPR036291">
    <property type="entry name" value="NAD(P)-bd_dom_sf"/>
</dbReference>
<keyword evidence="5" id="KW-1185">Reference proteome</keyword>
<dbReference type="PRINTS" id="PR00080">
    <property type="entry name" value="SDRFAMILY"/>
</dbReference>
<dbReference type="AlphaFoldDB" id="A0A1H5UUY3"/>
<keyword evidence="3" id="KW-0560">Oxidoreductase</keyword>
<dbReference type="PANTHER" id="PTHR43618">
    <property type="entry name" value="7-ALPHA-HYDROXYSTEROID DEHYDROGENASE"/>
    <property type="match status" value="1"/>
</dbReference>
<name>A0A1H5UUY3_9HYPH</name>
<accession>A0A1H5UUY3</accession>
<evidence type="ECO:0000256" key="3">
    <source>
        <dbReference type="ARBA" id="ARBA00023002"/>
    </source>
</evidence>
<dbReference type="SUPFAM" id="SSF51735">
    <property type="entry name" value="NAD(P)-binding Rossmann-fold domains"/>
    <property type="match status" value="1"/>
</dbReference>
<sequence length="280" mass="28988">MNGGQHAGSLGRIEAESLAMSSSPLHALLDLTGRVAIVTGGSRGLGLQIAEALGEFGARVVLVARKASELETAVSSLRAQGIEADGFPCDLSQADGAAKLCDWIADRHSQVDILVNNAGTSWGAPTVDHPLEGWQKVMAVNLTGIFLLTQAVAKRWMVPSKRGRIINIASIEGLRGHHPDLVGTIGYNTAKGGLINFTRALAAEWGPLGITVNALAPGYFPSKLTAATLGQHEAQLVAHTPRGELGGPQDLKGAALLFASDASAHISGQVLAIDGGYTAI</sequence>
<reference evidence="4 5" key="1">
    <citation type="submission" date="2016-10" db="EMBL/GenBank/DDBJ databases">
        <authorList>
            <person name="de Groot N.N."/>
        </authorList>
    </citation>
    <scope>NUCLEOTIDE SEQUENCE [LARGE SCALE GENOMIC DNA]</scope>
    <source>
        <strain evidence="4 5">DSM 26656</strain>
    </source>
</reference>
<dbReference type="NCBIfam" id="NF006070">
    <property type="entry name" value="PRK08213.1"/>
    <property type="match status" value="1"/>
</dbReference>
<dbReference type="EMBL" id="FNUY01000002">
    <property type="protein sequence ID" value="SEF78764.1"/>
    <property type="molecule type" value="Genomic_DNA"/>
</dbReference>
<protein>
    <submittedName>
        <fullName evidence="4">Gluconate 5-dehydrogenase</fullName>
    </submittedName>
</protein>
<dbReference type="PROSITE" id="PS00061">
    <property type="entry name" value="ADH_SHORT"/>
    <property type="match status" value="1"/>
</dbReference>
<proteinExistence type="inferred from homology"/>
<evidence type="ECO:0000256" key="2">
    <source>
        <dbReference type="ARBA" id="ARBA00022857"/>
    </source>
</evidence>
<gene>
    <name evidence="4" type="ORF">SAMN04488115_10226</name>
</gene>
<evidence type="ECO:0000313" key="4">
    <source>
        <dbReference type="EMBL" id="SEF78764.1"/>
    </source>
</evidence>
<comment type="similarity">
    <text evidence="1">Belongs to the short-chain dehydrogenases/reductases (SDR) family.</text>
</comment>
<dbReference type="Pfam" id="PF13561">
    <property type="entry name" value="adh_short_C2"/>
    <property type="match status" value="1"/>
</dbReference>
<dbReference type="InterPro" id="IPR052178">
    <property type="entry name" value="Sec_Metab_Biosynth_SDR"/>
</dbReference>
<evidence type="ECO:0000313" key="5">
    <source>
        <dbReference type="Proteomes" id="UP000236743"/>
    </source>
</evidence>
<dbReference type="PRINTS" id="PR00081">
    <property type="entry name" value="GDHRDH"/>
</dbReference>
<evidence type="ECO:0000256" key="1">
    <source>
        <dbReference type="ARBA" id="ARBA00006484"/>
    </source>
</evidence>
<dbReference type="FunFam" id="3.40.50.720:FF:000084">
    <property type="entry name" value="Short-chain dehydrogenase reductase"/>
    <property type="match status" value="1"/>
</dbReference>
<dbReference type="GO" id="GO:0016491">
    <property type="term" value="F:oxidoreductase activity"/>
    <property type="evidence" value="ECO:0007669"/>
    <property type="project" value="UniProtKB-KW"/>
</dbReference>
<keyword evidence="2" id="KW-0521">NADP</keyword>
<dbReference type="InterPro" id="IPR002347">
    <property type="entry name" value="SDR_fam"/>
</dbReference>
<dbReference type="InterPro" id="IPR020904">
    <property type="entry name" value="Sc_DH/Rdtase_CS"/>
</dbReference>
<dbReference type="Gene3D" id="3.40.50.720">
    <property type="entry name" value="NAD(P)-binding Rossmann-like Domain"/>
    <property type="match status" value="1"/>
</dbReference>
<dbReference type="Proteomes" id="UP000236743">
    <property type="component" value="Unassembled WGS sequence"/>
</dbReference>
<dbReference type="PANTHER" id="PTHR43618:SF8">
    <property type="entry name" value="7ALPHA-HYDROXYSTEROID DEHYDROGENASE"/>
    <property type="match status" value="1"/>
</dbReference>